<sequence>MLPAATSDHTSDFEEIISTLQTQGFYVDDGTEKHYMLGAKELLIWMRRTSQYWDWTADAGSRVESDRDAQKSAQIVQLQPGRNPRGPIAMRRIDGWLEIEIGKFYVDVHDEAVEAQILELTSWKMGLTVEGIEFRPLYSEAKFAFPQPLKLQLGSLNETDDSNDDNHQTKSRSSDLEKSTIFVNGASPPLPPSAQLKQKNNNSLQDDGVGEEMMAKLLLPADEPLLASLTRDELFSSGYDCLSKVVYFFDGMKRMIELKDRESDDLKQKLLKNEVEAQLALAAKDCELEELKKIVNVLKSDIEKVQDNAREEVRKADEKVKKAEREVENAEARAASAIENYKSSHDLKVDKHKFASKALP</sequence>
<dbReference type="Proteomes" id="UP000826271">
    <property type="component" value="Unassembled WGS sequence"/>
</dbReference>
<gene>
    <name evidence="3" type="ORF">BUALT_Bualt14G0040300</name>
</gene>
<dbReference type="AlphaFoldDB" id="A0AAV6WNS8"/>
<comment type="caution">
    <text evidence="3">The sequence shown here is derived from an EMBL/GenBank/DDBJ whole genome shotgun (WGS) entry which is preliminary data.</text>
</comment>
<evidence type="ECO:0000256" key="2">
    <source>
        <dbReference type="SAM" id="MobiDB-lite"/>
    </source>
</evidence>
<dbReference type="PANTHER" id="PTHR32278">
    <property type="entry name" value="F-BOX DOMAIN-CONTAINING PROTEIN"/>
    <property type="match status" value="1"/>
</dbReference>
<accession>A0AAV6WNS8</accession>
<feature type="region of interest" description="Disordered" evidence="2">
    <location>
        <begin position="154"/>
        <end position="207"/>
    </location>
</feature>
<evidence type="ECO:0000313" key="3">
    <source>
        <dbReference type="EMBL" id="KAG8369691.1"/>
    </source>
</evidence>
<reference evidence="3" key="1">
    <citation type="submission" date="2019-10" db="EMBL/GenBank/DDBJ databases">
        <authorList>
            <person name="Zhang R."/>
            <person name="Pan Y."/>
            <person name="Wang J."/>
            <person name="Ma R."/>
            <person name="Yu S."/>
        </authorList>
    </citation>
    <scope>NUCLEOTIDE SEQUENCE</scope>
    <source>
        <strain evidence="3">LA-IB0</strain>
        <tissue evidence="3">Leaf</tissue>
    </source>
</reference>
<dbReference type="InterPro" id="IPR025886">
    <property type="entry name" value="PP2-like"/>
</dbReference>
<evidence type="ECO:0000256" key="1">
    <source>
        <dbReference type="SAM" id="Coils"/>
    </source>
</evidence>
<name>A0AAV6WNS8_9LAMI</name>
<dbReference type="PANTHER" id="PTHR32278:SF111">
    <property type="entry name" value="F-BOX PROTEIN PP2-B12-RELATED"/>
    <property type="match status" value="1"/>
</dbReference>
<organism evidence="3 4">
    <name type="scientific">Buddleja alternifolia</name>
    <dbReference type="NCBI Taxonomy" id="168488"/>
    <lineage>
        <taxon>Eukaryota</taxon>
        <taxon>Viridiplantae</taxon>
        <taxon>Streptophyta</taxon>
        <taxon>Embryophyta</taxon>
        <taxon>Tracheophyta</taxon>
        <taxon>Spermatophyta</taxon>
        <taxon>Magnoliopsida</taxon>
        <taxon>eudicotyledons</taxon>
        <taxon>Gunneridae</taxon>
        <taxon>Pentapetalae</taxon>
        <taxon>asterids</taxon>
        <taxon>lamiids</taxon>
        <taxon>Lamiales</taxon>
        <taxon>Scrophulariaceae</taxon>
        <taxon>Buddlejeae</taxon>
        <taxon>Buddleja</taxon>
    </lineage>
</organism>
<keyword evidence="4" id="KW-1185">Reference proteome</keyword>
<feature type="compositionally biased region" description="Polar residues" evidence="2">
    <location>
        <begin position="195"/>
        <end position="205"/>
    </location>
</feature>
<proteinExistence type="predicted"/>
<dbReference type="Pfam" id="PF14299">
    <property type="entry name" value="PP2"/>
    <property type="match status" value="1"/>
</dbReference>
<protein>
    <submittedName>
        <fullName evidence="3">Uncharacterized protein</fullName>
    </submittedName>
</protein>
<dbReference type="EMBL" id="WHWC01000014">
    <property type="protein sequence ID" value="KAG8369691.1"/>
    <property type="molecule type" value="Genomic_DNA"/>
</dbReference>
<feature type="coiled-coil region" evidence="1">
    <location>
        <begin position="281"/>
        <end position="340"/>
    </location>
</feature>
<keyword evidence="1" id="KW-0175">Coiled coil</keyword>
<feature type="compositionally biased region" description="Basic and acidic residues" evidence="2">
    <location>
        <begin position="164"/>
        <end position="178"/>
    </location>
</feature>
<evidence type="ECO:0000313" key="4">
    <source>
        <dbReference type="Proteomes" id="UP000826271"/>
    </source>
</evidence>